<dbReference type="SUPFAM" id="SSF46689">
    <property type="entry name" value="Homeodomain-like"/>
    <property type="match status" value="1"/>
</dbReference>
<dbReference type="Proteomes" id="UP000461739">
    <property type="component" value="Unassembled WGS sequence"/>
</dbReference>
<keyword evidence="3" id="KW-0804">Transcription</keyword>
<feature type="domain" description="HTH tetR-type" evidence="5">
    <location>
        <begin position="4"/>
        <end position="64"/>
    </location>
</feature>
<dbReference type="InterPro" id="IPR054156">
    <property type="entry name" value="YxaF_TetR_C"/>
</dbReference>
<evidence type="ECO:0000313" key="6">
    <source>
        <dbReference type="EMBL" id="KAB2446130.1"/>
    </source>
</evidence>
<dbReference type="GO" id="GO:0003677">
    <property type="term" value="F:DNA binding"/>
    <property type="evidence" value="ECO:0007669"/>
    <property type="project" value="UniProtKB-UniRule"/>
</dbReference>
<keyword evidence="1" id="KW-0805">Transcription regulation</keyword>
<dbReference type="InterPro" id="IPR036271">
    <property type="entry name" value="Tet_transcr_reg_TetR-rel_C_sf"/>
</dbReference>
<accession>A0AAN5XJ67</accession>
<evidence type="ECO:0000256" key="2">
    <source>
        <dbReference type="ARBA" id="ARBA00023125"/>
    </source>
</evidence>
<evidence type="ECO:0000256" key="4">
    <source>
        <dbReference type="PROSITE-ProRule" id="PRU00335"/>
    </source>
</evidence>
<dbReference type="PROSITE" id="PS50977">
    <property type="entry name" value="HTH_TETR_2"/>
    <property type="match status" value="1"/>
</dbReference>
<dbReference type="EMBL" id="WBPI01000027">
    <property type="protein sequence ID" value="KAB2446130.1"/>
    <property type="molecule type" value="Genomic_DNA"/>
</dbReference>
<reference evidence="6 7" key="1">
    <citation type="submission" date="2019-10" db="EMBL/GenBank/DDBJ databases">
        <title>Bacillus from the desert of Cuatro Cinegas, Coahuila.</title>
        <authorList>
            <person name="Olmedo-Alvarez G."/>
            <person name="Saldana S."/>
            <person name="Barcelo D."/>
        </authorList>
    </citation>
    <scope>NUCLEOTIDE SEQUENCE [LARGE SCALE GENOMIC DNA]</scope>
    <source>
        <strain evidence="6 7">CH316_11T</strain>
    </source>
</reference>
<proteinExistence type="predicted"/>
<dbReference type="Gene3D" id="1.10.357.10">
    <property type="entry name" value="Tetracycline Repressor, domain 2"/>
    <property type="match status" value="1"/>
</dbReference>
<dbReference type="SUPFAM" id="SSF48498">
    <property type="entry name" value="Tetracyclin repressor-like, C-terminal domain"/>
    <property type="match status" value="1"/>
</dbReference>
<comment type="caution">
    <text evidence="6">The sequence shown here is derived from an EMBL/GenBank/DDBJ whole genome shotgun (WGS) entry which is preliminary data.</text>
</comment>
<dbReference type="RefSeq" id="WP_064472867.1">
    <property type="nucleotide sequence ID" value="NZ_WBPI01000027.1"/>
</dbReference>
<dbReference type="Pfam" id="PF00440">
    <property type="entry name" value="TetR_N"/>
    <property type="match status" value="1"/>
</dbReference>
<feature type="DNA-binding region" description="H-T-H motif" evidence="4">
    <location>
        <begin position="27"/>
        <end position="46"/>
    </location>
</feature>
<gene>
    <name evidence="6" type="ORF">F8165_28960</name>
</gene>
<dbReference type="AlphaFoldDB" id="A0AAN5XJ67"/>
<dbReference type="PANTHER" id="PTHR47506">
    <property type="entry name" value="TRANSCRIPTIONAL REGULATORY PROTEIN"/>
    <property type="match status" value="1"/>
</dbReference>
<organism evidence="6 7">
    <name type="scientific">Bacillus cereus</name>
    <dbReference type="NCBI Taxonomy" id="1396"/>
    <lineage>
        <taxon>Bacteria</taxon>
        <taxon>Bacillati</taxon>
        <taxon>Bacillota</taxon>
        <taxon>Bacilli</taxon>
        <taxon>Bacillales</taxon>
        <taxon>Bacillaceae</taxon>
        <taxon>Bacillus</taxon>
        <taxon>Bacillus cereus group</taxon>
    </lineage>
</organism>
<name>A0AAN5XJ67_BACCE</name>
<dbReference type="PRINTS" id="PR00455">
    <property type="entry name" value="HTHTETR"/>
</dbReference>
<keyword evidence="2 4" id="KW-0238">DNA-binding</keyword>
<sequence>MKEPNTKDKLLSAASKLFRRQGYHATSLSQITKESNAPRGSIYYYFPRGKEQLAEEAIKRTGENIKKYIENSLASHEDAASAIHHHIRKKALGMMEREKETTDISLVAISREVWASSEILRQACEKVYEDWIQVYANKLMSSGYDPEEAQQLGVAIQAWIEGAYALSLSKNNISPMFTVSEQVLNLLNKNK</sequence>
<protein>
    <submittedName>
        <fullName evidence="6">TetR/AcrR family transcriptional regulator</fullName>
    </submittedName>
</protein>
<dbReference type="PANTHER" id="PTHR47506:SF3">
    <property type="entry name" value="HTH-TYPE TRANSCRIPTIONAL REGULATOR LMRA"/>
    <property type="match status" value="1"/>
</dbReference>
<evidence type="ECO:0000256" key="3">
    <source>
        <dbReference type="ARBA" id="ARBA00023163"/>
    </source>
</evidence>
<dbReference type="InterPro" id="IPR001647">
    <property type="entry name" value="HTH_TetR"/>
</dbReference>
<evidence type="ECO:0000259" key="5">
    <source>
        <dbReference type="PROSITE" id="PS50977"/>
    </source>
</evidence>
<dbReference type="InterPro" id="IPR009057">
    <property type="entry name" value="Homeodomain-like_sf"/>
</dbReference>
<dbReference type="Pfam" id="PF21993">
    <property type="entry name" value="TetR_C_13_2"/>
    <property type="match status" value="1"/>
</dbReference>
<evidence type="ECO:0000256" key="1">
    <source>
        <dbReference type="ARBA" id="ARBA00023015"/>
    </source>
</evidence>
<evidence type="ECO:0000313" key="7">
    <source>
        <dbReference type="Proteomes" id="UP000461739"/>
    </source>
</evidence>